<evidence type="ECO:0000313" key="3">
    <source>
        <dbReference type="Proteomes" id="UP000004295"/>
    </source>
</evidence>
<keyword evidence="1" id="KW-0812">Transmembrane</keyword>
<keyword evidence="1" id="KW-1133">Transmembrane helix</keyword>
<comment type="caution">
    <text evidence="2">The sequence shown here is derived from an EMBL/GenBank/DDBJ whole genome shotgun (WGS) entry which is preliminary data.</text>
</comment>
<sequence length="68" mass="7830">METIYSPPLCTVFFISFFVLCLALFFSFCHVLSLKEKSGQDGSIFFSLLLYYITTFYSMTLLSLSPFL</sequence>
<dbReference type="EMBL" id="ACNN01000036">
    <property type="protein sequence ID" value="EEN81961.1"/>
    <property type="molecule type" value="Genomic_DNA"/>
</dbReference>
<evidence type="ECO:0000313" key="2">
    <source>
        <dbReference type="EMBL" id="EEN81961.1"/>
    </source>
</evidence>
<dbReference type="AlphaFoldDB" id="C3JD05"/>
<evidence type="ECO:0000256" key="1">
    <source>
        <dbReference type="SAM" id="Phobius"/>
    </source>
</evidence>
<organism evidence="2 3">
    <name type="scientific">Porphyromonas endodontalis (strain ATCC 35406 / DSM 24491 / JCM 8526 / CCUG 16442 / BCRC 14492 / NCTC 13058 / HG 370)</name>
    <name type="common">Bacteroides endodontalis</name>
    <dbReference type="NCBI Taxonomy" id="553175"/>
    <lineage>
        <taxon>Bacteria</taxon>
        <taxon>Pseudomonadati</taxon>
        <taxon>Bacteroidota</taxon>
        <taxon>Bacteroidia</taxon>
        <taxon>Bacteroidales</taxon>
        <taxon>Porphyromonadaceae</taxon>
        <taxon>Porphyromonas</taxon>
    </lineage>
</organism>
<gene>
    <name evidence="2" type="ORF">POREN0001_0691</name>
</gene>
<proteinExistence type="predicted"/>
<accession>C3JD05</accession>
<keyword evidence="1" id="KW-0472">Membrane</keyword>
<dbReference type="Proteomes" id="UP000004295">
    <property type="component" value="Unassembled WGS sequence"/>
</dbReference>
<reference evidence="2 3" key="1">
    <citation type="submission" date="2009-04" db="EMBL/GenBank/DDBJ databases">
        <authorList>
            <person name="Sebastian Y."/>
            <person name="Madupu R."/>
            <person name="Durkin A.S."/>
            <person name="Torralba M."/>
            <person name="Methe B."/>
            <person name="Sutton G.G."/>
            <person name="Strausberg R.L."/>
            <person name="Nelson K.E."/>
        </authorList>
    </citation>
    <scope>NUCLEOTIDE SEQUENCE [LARGE SCALE GENOMIC DNA]</scope>
    <source>
        <strain evidence="3">ATCC 35406 / BCRC 14492 / JCM 8526 / NCTC 13058 / HG 370</strain>
    </source>
</reference>
<keyword evidence="3" id="KW-1185">Reference proteome</keyword>
<feature type="transmembrane region" description="Helical" evidence="1">
    <location>
        <begin position="44"/>
        <end position="64"/>
    </location>
</feature>
<protein>
    <submittedName>
        <fullName evidence="2">Uncharacterized protein</fullName>
    </submittedName>
</protein>
<feature type="transmembrane region" description="Helical" evidence="1">
    <location>
        <begin position="12"/>
        <end position="32"/>
    </location>
</feature>
<name>C3JD05_POREA</name>